<proteinExistence type="inferred from homology"/>
<keyword evidence="4" id="KW-0963">Cytoplasm</keyword>
<evidence type="ECO:0000313" key="9">
    <source>
        <dbReference type="WBParaSite" id="TASK_0000651201-mRNA-1"/>
    </source>
</evidence>
<dbReference type="Pfam" id="PF01044">
    <property type="entry name" value="Vinculin"/>
    <property type="match status" value="2"/>
</dbReference>
<organism evidence="9">
    <name type="scientific">Taenia asiatica</name>
    <name type="common">Asian tapeworm</name>
    <dbReference type="NCBI Taxonomy" id="60517"/>
    <lineage>
        <taxon>Eukaryota</taxon>
        <taxon>Metazoa</taxon>
        <taxon>Spiralia</taxon>
        <taxon>Lophotrochozoa</taxon>
        <taxon>Platyhelminthes</taxon>
        <taxon>Cestoda</taxon>
        <taxon>Eucestoda</taxon>
        <taxon>Cyclophyllidea</taxon>
        <taxon>Taeniidae</taxon>
        <taxon>Taenia</taxon>
    </lineage>
</organism>
<reference evidence="9" key="1">
    <citation type="submission" date="2016-04" db="UniProtKB">
        <authorList>
            <consortium name="WormBaseParasite"/>
        </authorList>
    </citation>
    <scope>IDENTIFICATION</scope>
</reference>
<accession>A0A158R922</accession>
<dbReference type="InterPro" id="IPR036723">
    <property type="entry name" value="Alpha-catenin/vinculin-like_sf"/>
</dbReference>
<dbReference type="SUPFAM" id="SSF47220">
    <property type="entry name" value="alpha-catenin/vinculin-like"/>
    <property type="match status" value="4"/>
</dbReference>
<evidence type="ECO:0000256" key="1">
    <source>
        <dbReference type="ARBA" id="ARBA00004496"/>
    </source>
</evidence>
<dbReference type="WBParaSite" id="TASK_0000651201-mRNA-1">
    <property type="protein sequence ID" value="TASK_0000651201-mRNA-1"/>
    <property type="gene ID" value="TASK_0000651201"/>
</dbReference>
<comment type="similarity">
    <text evidence="2">Belongs to the vinculin/alpha-catenin family.</text>
</comment>
<dbReference type="InterPro" id="IPR017997">
    <property type="entry name" value="Vinculin"/>
</dbReference>
<dbReference type="EMBL" id="UYRS01018508">
    <property type="protein sequence ID" value="VDK36858.1"/>
    <property type="molecule type" value="Genomic_DNA"/>
</dbReference>
<protein>
    <recommendedName>
        <fullName evidence="3">Vinculin</fullName>
    </recommendedName>
</protein>
<reference evidence="7 8" key="2">
    <citation type="submission" date="2018-11" db="EMBL/GenBank/DDBJ databases">
        <authorList>
            <consortium name="Pathogen Informatics"/>
        </authorList>
    </citation>
    <scope>NUCLEOTIDE SEQUENCE [LARGE SCALE GENOMIC DNA]</scope>
</reference>
<dbReference type="GO" id="GO:0007155">
    <property type="term" value="P:cell adhesion"/>
    <property type="evidence" value="ECO:0007669"/>
    <property type="project" value="InterPro"/>
</dbReference>
<dbReference type="Proteomes" id="UP000282613">
    <property type="component" value="Unassembled WGS sequence"/>
</dbReference>
<evidence type="ECO:0000256" key="5">
    <source>
        <dbReference type="ARBA" id="ARBA00023203"/>
    </source>
</evidence>
<evidence type="ECO:0000256" key="2">
    <source>
        <dbReference type="ARBA" id="ARBA00008376"/>
    </source>
</evidence>
<dbReference type="GO" id="GO:0005737">
    <property type="term" value="C:cytoplasm"/>
    <property type="evidence" value="ECO:0007669"/>
    <property type="project" value="UniProtKB-SubCell"/>
</dbReference>
<dbReference type="InterPro" id="IPR006077">
    <property type="entry name" value="Vinculin/catenin"/>
</dbReference>
<dbReference type="OrthoDB" id="29742at2759"/>
<dbReference type="GO" id="GO:0051015">
    <property type="term" value="F:actin filament binding"/>
    <property type="evidence" value="ECO:0007669"/>
    <property type="project" value="InterPro"/>
</dbReference>
<keyword evidence="8" id="KW-1185">Reference proteome</keyword>
<evidence type="ECO:0000313" key="7">
    <source>
        <dbReference type="EMBL" id="VDK36858.1"/>
    </source>
</evidence>
<dbReference type="PRINTS" id="PR00806">
    <property type="entry name" value="VINCULIN"/>
</dbReference>
<evidence type="ECO:0000256" key="3">
    <source>
        <dbReference type="ARBA" id="ARBA00014125"/>
    </source>
</evidence>
<name>A0A158R922_TAEAS</name>
<evidence type="ECO:0000256" key="4">
    <source>
        <dbReference type="ARBA" id="ARBA00022490"/>
    </source>
</evidence>
<keyword evidence="5" id="KW-0009">Actin-binding</keyword>
<evidence type="ECO:0000313" key="8">
    <source>
        <dbReference type="Proteomes" id="UP000282613"/>
    </source>
</evidence>
<dbReference type="Gene3D" id="1.20.120.810">
    <property type="entry name" value="Vinculin, Vh2 four-helix bundle"/>
    <property type="match status" value="3"/>
</dbReference>
<feature type="region of interest" description="Disordered" evidence="6">
    <location>
        <begin position="819"/>
        <end position="843"/>
    </location>
</feature>
<sequence length="1025" mass="113149">MAVDNLVKVGYETIRQSSDQLFKHDMPPALVRVEEASVFLQDAVKLLSRDPSSAIGRKKLIDGSRGILQGTWAVLVAFDMSEVRKIVECCNSVLTMLNTVPDIKTFPELADFVKVKTYFFAMIKEVDERQDELVIKSHAEILQRGIAQVKRITPILISSVKLYLNTTQQRLPAACEAQSNRDYFLHQMSDEICEIIRGLQLTSSDDNDYLGDHNGLRLMARNSKFADEWLLNPAASINGAEVIQDILDTARHFEAFCMSDSERMGLHGLISGIDSRLHQLLDAQQRGLWRMCVCTCGSLFQGDAAAVAQSSAVCRSDLARLLELCQALCERTEHQNAIYRLARTLEGKATQARRWLLDPRGPQRQVGYEAARALLAQALQIIQTEAEEEGFQDPHFQESCSSLCSKTDELYALLAKPIISEVQRVREQKLAAEAVQALDFMWYNIQHGLVRQVANFFTDLIGPIKNLQEATSAVPVNETAYQQAANNFLEMGLINLLSRELVLLVFPARGGVDVGNDFVWHACAQEHSRRVKRTASLAASNLVDPWRGIALQALASNLESVGSQVNMAGRAVMSARQNGASTQLQNAASDHFDLIKRHWTECAERTRNLVDEAIDAKAFIKAQETGILRDIDHIEDSVDQHCPASVVNGTTSIALRANRVLQVAMRETENSEDGVYVDRVNEAVNKLRTRITTMVADAKSMVLAMDDPSVRERWRASSRNLVDAVSGVGQVVEPTYLHSAAVNAGPASQRNLLRDKEALVTDAVPIAEMRQLYLQVHPQGVSSSDFTNGGGGCGGGSSTTSSSIHTGFKISLHCSTGGASSSLSDDNSRPLSPETDLEDEFNYPLPEKNQPIMAAAHALHQEARLWSSRDNELIAATKRIAALMAKLSQIVRGEYGNKKDLINVSMAIAEASVDVTRCARALGRECTDRRMKTSLMQLSERIQMIGNQLKILSTVKATMLGSDDSPEDQENTEVLVGNAQNLMQAVIETVRVAEGASIKMRVDSGYKIRWMPRLISTIGPDYMTH</sequence>
<dbReference type="STRING" id="60517.A0A158R922"/>
<evidence type="ECO:0000256" key="6">
    <source>
        <dbReference type="SAM" id="MobiDB-lite"/>
    </source>
</evidence>
<gene>
    <name evidence="7" type="ORF">TASK_LOCUS6513</name>
</gene>
<dbReference type="PANTHER" id="PTHR46180">
    <property type="entry name" value="VINCULIN"/>
    <property type="match status" value="1"/>
</dbReference>
<comment type="subcellular location">
    <subcellularLocation>
        <location evidence="1">Cytoplasm</location>
    </subcellularLocation>
</comment>
<dbReference type="AlphaFoldDB" id="A0A158R922"/>
<dbReference type="Gene3D" id="1.20.120.230">
    <property type="entry name" value="Alpha-catenin/vinculin-like"/>
    <property type="match status" value="2"/>
</dbReference>